<evidence type="ECO:0000256" key="14">
    <source>
        <dbReference type="PIRNR" id="PIRNR006135"/>
    </source>
</evidence>
<evidence type="ECO:0000256" key="4">
    <source>
        <dbReference type="ARBA" id="ARBA00003889"/>
    </source>
</evidence>
<evidence type="ECO:0000256" key="1">
    <source>
        <dbReference type="ARBA" id="ARBA00000312"/>
    </source>
</evidence>
<dbReference type="PANTHER" id="PTHR34848:SF1">
    <property type="entry name" value="BIFUNCTIONAL ADENOSYLCOBALAMIN BIOSYNTHESIS PROTEIN COBU"/>
    <property type="match status" value="1"/>
</dbReference>
<dbReference type="EMBL" id="FOCM01000006">
    <property type="protein sequence ID" value="SEN80691.1"/>
    <property type="molecule type" value="Genomic_DNA"/>
</dbReference>
<name>A0A1H8JJF8_9RHOB</name>
<dbReference type="GO" id="GO:0043752">
    <property type="term" value="F:adenosylcobinamide kinase activity"/>
    <property type="evidence" value="ECO:0007669"/>
    <property type="project" value="UniProtKB-EC"/>
</dbReference>
<keyword evidence="8 14" id="KW-0169">Cobalamin biosynthesis</keyword>
<feature type="active site" description="GMP-histidine intermediate" evidence="15">
    <location>
        <position position="50"/>
    </location>
</feature>
<dbReference type="InterPro" id="IPR003203">
    <property type="entry name" value="CobU/CobP"/>
</dbReference>
<dbReference type="CDD" id="cd00544">
    <property type="entry name" value="CobU"/>
    <property type="match status" value="1"/>
</dbReference>
<feature type="binding site" evidence="16">
    <location>
        <begin position="51"/>
        <end position="54"/>
    </location>
    <ligand>
        <name>GTP</name>
        <dbReference type="ChEBI" id="CHEBI:37565"/>
    </ligand>
</feature>
<dbReference type="GO" id="GO:0005524">
    <property type="term" value="F:ATP binding"/>
    <property type="evidence" value="ECO:0007669"/>
    <property type="project" value="UniProtKB-UniRule"/>
</dbReference>
<keyword evidence="17" id="KW-0548">Nucleotidyltransferase</keyword>
<protein>
    <recommendedName>
        <fullName evidence="14">Bifunctional adenosylcobalamin biosynthesis protein</fullName>
        <ecNumber evidence="14">2.7.1.156</ecNumber>
        <ecNumber evidence="14">2.7.7.62</ecNumber>
    </recommendedName>
</protein>
<dbReference type="PANTHER" id="PTHR34848">
    <property type="match status" value="1"/>
</dbReference>
<keyword evidence="11 14" id="KW-0418">Kinase</keyword>
<keyword evidence="18" id="KW-1185">Reference proteome</keyword>
<comment type="catalytic activity">
    <reaction evidence="3">
        <text>adenosylcob(III)inamide + GTP = adenosylcob(III)inamide phosphate + GDP + H(+)</text>
        <dbReference type="Rhea" id="RHEA:15765"/>
        <dbReference type="ChEBI" id="CHEBI:2480"/>
        <dbReference type="ChEBI" id="CHEBI:15378"/>
        <dbReference type="ChEBI" id="CHEBI:37565"/>
        <dbReference type="ChEBI" id="CHEBI:58189"/>
        <dbReference type="ChEBI" id="CHEBI:58502"/>
        <dbReference type="EC" id="2.7.1.156"/>
    </reaction>
</comment>
<dbReference type="EC" id="2.7.7.62" evidence="14"/>
<evidence type="ECO:0000256" key="10">
    <source>
        <dbReference type="ARBA" id="ARBA00022741"/>
    </source>
</evidence>
<sequence>MPRLTFILGGAASGKSNYAETLAKGCDILRIYMATAQAFDDEMTQKIARHRAARAGDGWQTIEAPLDLPAALSETPPGALVLVDCLTLWLSNVILAKRDEAANCDTLMAALSAHPGPLIVVSNETGQGIVPDTPLGRRFRNAQGRLNQRVAAEADLAVLVAAGLPMVLKGALP</sequence>
<evidence type="ECO:0000256" key="2">
    <source>
        <dbReference type="ARBA" id="ARBA00000711"/>
    </source>
</evidence>
<feature type="binding site" evidence="16">
    <location>
        <begin position="9"/>
        <end position="16"/>
    </location>
    <ligand>
        <name>GTP</name>
        <dbReference type="ChEBI" id="CHEBI:37565"/>
    </ligand>
</feature>
<reference evidence="18" key="1">
    <citation type="submission" date="2016-10" db="EMBL/GenBank/DDBJ databases">
        <authorList>
            <person name="Varghese N."/>
            <person name="Submissions S."/>
        </authorList>
    </citation>
    <scope>NUCLEOTIDE SEQUENCE [LARGE SCALE GENOMIC DNA]</scope>
    <source>
        <strain evidence="18">DSM 26893</strain>
    </source>
</reference>
<keyword evidence="13 14" id="KW-0342">GTP-binding</keyword>
<dbReference type="Pfam" id="PF02283">
    <property type="entry name" value="CobU"/>
    <property type="match status" value="1"/>
</dbReference>
<evidence type="ECO:0000256" key="6">
    <source>
        <dbReference type="ARBA" id="ARBA00005159"/>
    </source>
</evidence>
<dbReference type="EC" id="2.7.1.156" evidence="14"/>
<dbReference type="Proteomes" id="UP000199372">
    <property type="component" value="Unassembled WGS sequence"/>
</dbReference>
<evidence type="ECO:0000256" key="11">
    <source>
        <dbReference type="ARBA" id="ARBA00022777"/>
    </source>
</evidence>
<evidence type="ECO:0000313" key="17">
    <source>
        <dbReference type="EMBL" id="SEN80691.1"/>
    </source>
</evidence>
<comment type="pathway">
    <text evidence="5 14">Cofactor biosynthesis; adenosylcobalamin biosynthesis; adenosylcobalamin from cob(II)yrinate a,c-diamide: step 6/7.</text>
</comment>
<comment type="catalytic activity">
    <reaction evidence="1 14">
        <text>adenosylcob(III)inamide + ATP = adenosylcob(III)inamide phosphate + ADP + H(+)</text>
        <dbReference type="Rhea" id="RHEA:15769"/>
        <dbReference type="ChEBI" id="CHEBI:2480"/>
        <dbReference type="ChEBI" id="CHEBI:15378"/>
        <dbReference type="ChEBI" id="CHEBI:30616"/>
        <dbReference type="ChEBI" id="CHEBI:58502"/>
        <dbReference type="ChEBI" id="CHEBI:456216"/>
        <dbReference type="EC" id="2.7.1.156"/>
    </reaction>
</comment>
<dbReference type="NCBIfam" id="NF004469">
    <property type="entry name" value="PRK05800.1"/>
    <property type="match status" value="1"/>
</dbReference>
<evidence type="ECO:0000256" key="9">
    <source>
        <dbReference type="ARBA" id="ARBA00022679"/>
    </source>
</evidence>
<evidence type="ECO:0000256" key="15">
    <source>
        <dbReference type="PIRSR" id="PIRSR006135-1"/>
    </source>
</evidence>
<dbReference type="GO" id="GO:0005525">
    <property type="term" value="F:GTP binding"/>
    <property type="evidence" value="ECO:0007669"/>
    <property type="project" value="UniProtKB-UniRule"/>
</dbReference>
<organism evidence="17 18">
    <name type="scientific">Palleronia pelagia</name>
    <dbReference type="NCBI Taxonomy" id="387096"/>
    <lineage>
        <taxon>Bacteria</taxon>
        <taxon>Pseudomonadati</taxon>
        <taxon>Pseudomonadota</taxon>
        <taxon>Alphaproteobacteria</taxon>
        <taxon>Rhodobacterales</taxon>
        <taxon>Roseobacteraceae</taxon>
        <taxon>Palleronia</taxon>
    </lineage>
</organism>
<evidence type="ECO:0000256" key="7">
    <source>
        <dbReference type="ARBA" id="ARBA00007490"/>
    </source>
</evidence>
<dbReference type="GO" id="GO:0008820">
    <property type="term" value="F:cobinamide phosphate guanylyltransferase activity"/>
    <property type="evidence" value="ECO:0007669"/>
    <property type="project" value="UniProtKB-UniRule"/>
</dbReference>
<comment type="function">
    <text evidence="4 14">Catalyzes ATP-dependent phosphorylation of adenosylcobinamide and addition of GMP to adenosylcobinamide phosphate.</text>
</comment>
<feature type="binding site" evidence="16">
    <location>
        <position position="84"/>
    </location>
    <ligand>
        <name>GTP</name>
        <dbReference type="ChEBI" id="CHEBI:37565"/>
    </ligand>
</feature>
<gene>
    <name evidence="17" type="ORF">SAMN04488011_106233</name>
</gene>
<comment type="pathway">
    <text evidence="6 14">Cofactor biosynthesis; adenosylcobalamin biosynthesis; adenosylcobalamin from cob(II)yrinate a,c-diamide: step 5/7.</text>
</comment>
<keyword evidence="12 14" id="KW-0067">ATP-binding</keyword>
<evidence type="ECO:0000256" key="12">
    <source>
        <dbReference type="ARBA" id="ARBA00022840"/>
    </source>
</evidence>
<accession>A0A1H8JJF8</accession>
<evidence type="ECO:0000256" key="13">
    <source>
        <dbReference type="ARBA" id="ARBA00023134"/>
    </source>
</evidence>
<dbReference type="InterPro" id="IPR027417">
    <property type="entry name" value="P-loop_NTPase"/>
</dbReference>
<evidence type="ECO:0000256" key="3">
    <source>
        <dbReference type="ARBA" id="ARBA00001522"/>
    </source>
</evidence>
<evidence type="ECO:0000256" key="5">
    <source>
        <dbReference type="ARBA" id="ARBA00004692"/>
    </source>
</evidence>
<dbReference type="AlphaFoldDB" id="A0A1H8JJF8"/>
<feature type="binding site" evidence="16">
    <location>
        <begin position="34"/>
        <end position="36"/>
    </location>
    <ligand>
        <name>GTP</name>
        <dbReference type="ChEBI" id="CHEBI:37565"/>
    </ligand>
</feature>
<dbReference type="PIRSF" id="PIRSF006135">
    <property type="entry name" value="CobU"/>
    <property type="match status" value="1"/>
</dbReference>
<dbReference type="SUPFAM" id="SSF52540">
    <property type="entry name" value="P-loop containing nucleoside triphosphate hydrolases"/>
    <property type="match status" value="1"/>
</dbReference>
<keyword evidence="10 14" id="KW-0547">Nucleotide-binding</keyword>
<proteinExistence type="inferred from homology"/>
<dbReference type="GO" id="GO:0009236">
    <property type="term" value="P:cobalamin biosynthetic process"/>
    <property type="evidence" value="ECO:0007669"/>
    <property type="project" value="UniProtKB-UniRule"/>
</dbReference>
<evidence type="ECO:0000313" key="18">
    <source>
        <dbReference type="Proteomes" id="UP000199372"/>
    </source>
</evidence>
<comment type="similarity">
    <text evidence="7 14">Belongs to the CobU/CobP family.</text>
</comment>
<comment type="catalytic activity">
    <reaction evidence="2 14">
        <text>adenosylcob(III)inamide phosphate + GTP + H(+) = adenosylcob(III)inamide-GDP + diphosphate</text>
        <dbReference type="Rhea" id="RHEA:22712"/>
        <dbReference type="ChEBI" id="CHEBI:15378"/>
        <dbReference type="ChEBI" id="CHEBI:33019"/>
        <dbReference type="ChEBI" id="CHEBI:37565"/>
        <dbReference type="ChEBI" id="CHEBI:58502"/>
        <dbReference type="ChEBI" id="CHEBI:60487"/>
        <dbReference type="EC" id="2.7.7.62"/>
    </reaction>
</comment>
<evidence type="ECO:0000256" key="8">
    <source>
        <dbReference type="ARBA" id="ARBA00022573"/>
    </source>
</evidence>
<feature type="binding site" evidence="16">
    <location>
        <position position="63"/>
    </location>
    <ligand>
        <name>GTP</name>
        <dbReference type="ChEBI" id="CHEBI:37565"/>
    </ligand>
</feature>
<keyword evidence="9 14" id="KW-0808">Transferase</keyword>
<dbReference type="Gene3D" id="3.40.50.300">
    <property type="entry name" value="P-loop containing nucleotide triphosphate hydrolases"/>
    <property type="match status" value="1"/>
</dbReference>
<evidence type="ECO:0000256" key="16">
    <source>
        <dbReference type="PIRSR" id="PIRSR006135-2"/>
    </source>
</evidence>
<dbReference type="UniPathway" id="UPA00148">
    <property type="reaction ID" value="UER00236"/>
</dbReference>